<dbReference type="NCBIfam" id="TIGR01168">
    <property type="entry name" value="YSIRK_signal"/>
    <property type="match status" value="1"/>
</dbReference>
<dbReference type="InterPro" id="IPR013784">
    <property type="entry name" value="Carb-bd-like_fold"/>
</dbReference>
<feature type="compositionally biased region" description="Polar residues" evidence="13">
    <location>
        <begin position="125"/>
        <end position="151"/>
    </location>
</feature>
<feature type="domain" description="Gram-positive cocci surface proteins LPxTG" evidence="15">
    <location>
        <begin position="1206"/>
        <end position="1239"/>
    </location>
</feature>
<keyword evidence="2" id="KW-0134">Cell wall</keyword>
<dbReference type="InterPro" id="IPR013783">
    <property type="entry name" value="Ig-like_fold"/>
</dbReference>
<keyword evidence="14" id="KW-0472">Membrane</keyword>
<dbReference type="Proteomes" id="UP000254461">
    <property type="component" value="Unassembled WGS sequence"/>
</dbReference>
<dbReference type="PROSITE" id="PS50847">
    <property type="entry name" value="GRAM_POS_ANCHORING"/>
    <property type="match status" value="1"/>
</dbReference>
<proteinExistence type="inferred from homology"/>
<dbReference type="GO" id="GO:0005975">
    <property type="term" value="P:carbohydrate metabolic process"/>
    <property type="evidence" value="ECO:0007669"/>
    <property type="project" value="InterPro"/>
</dbReference>
<dbReference type="AlphaFoldDB" id="A0A380JPJ4"/>
<keyword evidence="6" id="KW-0106">Calcium</keyword>
<keyword evidence="3" id="KW-0964">Secreted</keyword>
<dbReference type="InterPro" id="IPR019931">
    <property type="entry name" value="LPXTG_anchor"/>
</dbReference>
<dbReference type="InterPro" id="IPR004193">
    <property type="entry name" value="Glyco_hydro_13_N"/>
</dbReference>
<dbReference type="InterPro" id="IPR014756">
    <property type="entry name" value="Ig_E-set"/>
</dbReference>
<evidence type="ECO:0000256" key="4">
    <source>
        <dbReference type="ARBA" id="ARBA00022729"/>
    </source>
</evidence>
<dbReference type="Gene3D" id="2.60.40.1220">
    <property type="match status" value="1"/>
</dbReference>
<evidence type="ECO:0000256" key="9">
    <source>
        <dbReference type="ARBA" id="ARBA00023965"/>
    </source>
</evidence>
<dbReference type="InterPro" id="IPR013780">
    <property type="entry name" value="Glyco_hydro_b"/>
</dbReference>
<dbReference type="EMBL" id="UHFF01000002">
    <property type="protein sequence ID" value="SUN46048.1"/>
    <property type="molecule type" value="Genomic_DNA"/>
</dbReference>
<evidence type="ECO:0000259" key="15">
    <source>
        <dbReference type="PROSITE" id="PS50847"/>
    </source>
</evidence>
<dbReference type="InterPro" id="IPR014755">
    <property type="entry name" value="Cu-Rt/internalin_Ig-like"/>
</dbReference>
<feature type="transmembrane region" description="Helical" evidence="14">
    <location>
        <begin position="1216"/>
        <end position="1234"/>
    </location>
</feature>
<dbReference type="Pfam" id="PF03714">
    <property type="entry name" value="PUD"/>
    <property type="match status" value="2"/>
</dbReference>
<keyword evidence="14" id="KW-0812">Transmembrane</keyword>
<dbReference type="GO" id="GO:0030246">
    <property type="term" value="F:carbohydrate binding"/>
    <property type="evidence" value="ECO:0007669"/>
    <property type="project" value="InterPro"/>
</dbReference>
<evidence type="ECO:0000256" key="1">
    <source>
        <dbReference type="ARBA" id="ARBA00008061"/>
    </source>
</evidence>
<dbReference type="InterPro" id="IPR040806">
    <property type="entry name" value="SpuA_C"/>
</dbReference>
<keyword evidence="8 16" id="KW-0326">Glycosidase</keyword>
<dbReference type="SUPFAM" id="SSF51445">
    <property type="entry name" value="(Trans)glycosidases"/>
    <property type="match status" value="1"/>
</dbReference>
<dbReference type="NCBIfam" id="TIGR01167">
    <property type="entry name" value="LPXTG_anchor"/>
    <property type="match status" value="1"/>
</dbReference>
<dbReference type="NCBIfam" id="TIGR02102">
    <property type="entry name" value="pullulan_Gpos"/>
    <property type="match status" value="1"/>
</dbReference>
<dbReference type="SUPFAM" id="SSF49452">
    <property type="entry name" value="Starch-binding domain-like"/>
    <property type="match status" value="2"/>
</dbReference>
<dbReference type="PANTHER" id="PTHR43002">
    <property type="entry name" value="GLYCOGEN DEBRANCHING ENZYME"/>
    <property type="match status" value="1"/>
</dbReference>
<protein>
    <recommendedName>
        <fullName evidence="10">pullulanase</fullName>
        <ecNumber evidence="10">3.2.1.41</ecNumber>
    </recommendedName>
    <alternativeName>
        <fullName evidence="11">Alpha-dextrin endo-1,6-alpha-glucosidase</fullName>
    </alternativeName>
    <alternativeName>
        <fullName evidence="12">Pullulan 6-glucanohydrolase</fullName>
    </alternativeName>
</protein>
<evidence type="ECO:0000256" key="10">
    <source>
        <dbReference type="ARBA" id="ARBA00024062"/>
    </source>
</evidence>
<evidence type="ECO:0000313" key="17">
    <source>
        <dbReference type="Proteomes" id="UP000254461"/>
    </source>
</evidence>
<keyword evidence="14" id="KW-1133">Transmembrane helix</keyword>
<dbReference type="InterPro" id="IPR005877">
    <property type="entry name" value="YSIRK_signal_dom"/>
</dbReference>
<dbReference type="Pfam" id="PF02922">
    <property type="entry name" value="CBM_48"/>
    <property type="match status" value="1"/>
</dbReference>
<comment type="catalytic activity">
    <reaction evidence="9">
        <text>Hydrolysis of (1-&gt;6)-alpha-D-glucosidic linkages in pullulan, amylopectin and glycogen, and in the alpha- and beta-limit dextrins of amylopectin and glycogen.</text>
        <dbReference type="EC" id="3.2.1.41"/>
    </reaction>
</comment>
<evidence type="ECO:0000256" key="2">
    <source>
        <dbReference type="ARBA" id="ARBA00022512"/>
    </source>
</evidence>
<evidence type="ECO:0000313" key="16">
    <source>
        <dbReference type="EMBL" id="SUN46048.1"/>
    </source>
</evidence>
<dbReference type="InterPro" id="IPR011838">
    <property type="entry name" value="Pullulan_Gpos"/>
</dbReference>
<organism evidence="16 17">
    <name type="scientific">Streptococcus equi subsp. equi</name>
    <dbReference type="NCBI Taxonomy" id="148942"/>
    <lineage>
        <taxon>Bacteria</taxon>
        <taxon>Bacillati</taxon>
        <taxon>Bacillota</taxon>
        <taxon>Bacilli</taxon>
        <taxon>Lactobacillales</taxon>
        <taxon>Streptococcaceae</taxon>
        <taxon>Streptococcus</taxon>
    </lineage>
</organism>
<evidence type="ECO:0000256" key="12">
    <source>
        <dbReference type="ARBA" id="ARBA00031076"/>
    </source>
</evidence>
<dbReference type="Gene3D" id="2.60.40.10">
    <property type="entry name" value="Immunoglobulins"/>
    <property type="match status" value="1"/>
</dbReference>
<dbReference type="CDD" id="cd11341">
    <property type="entry name" value="AmyAc_Pullulanase_LD-like"/>
    <property type="match status" value="1"/>
</dbReference>
<dbReference type="InterPro" id="IPR006047">
    <property type="entry name" value="GH13_cat_dom"/>
</dbReference>
<evidence type="ECO:0000256" key="7">
    <source>
        <dbReference type="ARBA" id="ARBA00023088"/>
    </source>
</evidence>
<evidence type="ECO:0000256" key="6">
    <source>
        <dbReference type="ARBA" id="ARBA00022837"/>
    </source>
</evidence>
<sequence>MKRLRENQALFEERQLFGIRKLKLGVASVAIAIAFSLGTASGHTTVAAESLTSVEPIDGAVMVKSGAADQEQGLKELPEATDITDATGTSDVTKVSAAVNADTVKEAQSVAVPLVEDQAHEETTDQSQPSSSIVPVTTDSSLETPEATSSEEPIAEQTLRLHFKTLPAQDLSSLGLWVWDDVETPSDQLGGWPTGATNFSLAKIDDYGYYMDVKLSANQANKVSFLINNTKGDNITGDRTVELISPKVNEVWIDGQELSYYRPLAQGYIRINYYRSDGHYDNKSLWLWGSADASMTSQQGAWPDGIDFKQVGRYGAYIDVKLADFNELGFLLLDERQTGDAVKIQPNDYIFKDLKNHTQIFLKDEDPTIYTNPYFVNHVRLIGAKQVSPSSIEASFTTLADVDKESLLKELKISTDSKEAVAITDITLDEKTHKAVITGDFSQAVATYTVTFHHESFQARPSWQYKDSLYAYDGELGARVREAGAKVDLTIWSPSADKVSLVLYDKADQTKVIGNLALAKGDKGEWSITLSADSGLGISDYRGYFYHYEITRNGKSVLVLDPYAKSLAAWNSELAKTDPSYKVAKAAIVDPAAIGNQELAFADIKGFHKREDAIIYEAHVRDFTSDQAIAGELKAQFGTFAAFVERLDYLKELGITHIQLLPVMSYYFVNELANKERMLTYSSSNNNYNWGYDPQSYFALTGMYSTDPADPAKRIEEFKQLVNEIHKRGMGVILDVVYNHTANVDIFEDLEPNYYHFMNADGTARTSFGGGRLGTTHYMSRRVLVDSIKYLVDEYKVDGFRFDMMGDHDAAAIEKAFLAAKELNPNIIMLGEGWVTYQGDEHMPEQPADQSWMSQTDTVASFSDDFRNQLKSGFPNEGSPAFITGGARDIMTIFHNIKAQPTNFLADDPGDVIQYIAAHDNLTLFDIIAQSIKKDPSVAANAAEIHRRLRLGNLLVLTSQGTPFLHAGQEYGRTKQFKDEAYKGKVTDDKVPNKSHLLVNENGIPFEYPYFIHDSYDSTDAINHFDWAKATDTERYPESTRSQAFTKGLIALRRSTDAFRLASKAEIDQKVKLITVPNEHGIKAQDLVIAYQTTASNGDVYAVFVNADSNDRTIRLTGEFQALLAGEVIVDAKQAGTEALASPEGVVLTKDGVKLSGLTATIIRLRASQSDKGTLGAMTDQAAHHQEKLVAAQTAGEVSQFSAKTLPKTGTSQLDALLALAGSGILAGLGGLVSKSKRR</sequence>
<dbReference type="InterPro" id="IPR005323">
    <property type="entry name" value="CBM41_pullulanase"/>
</dbReference>
<dbReference type="Pfam" id="PF04650">
    <property type="entry name" value="YSIRK_signal"/>
    <property type="match status" value="1"/>
</dbReference>
<name>A0A380JPJ4_9STRE</name>
<dbReference type="Pfam" id="PF00746">
    <property type="entry name" value="Gram_pos_anchor"/>
    <property type="match status" value="1"/>
</dbReference>
<dbReference type="GO" id="GO:0051060">
    <property type="term" value="F:pullulanase activity"/>
    <property type="evidence" value="ECO:0007669"/>
    <property type="project" value="UniProtKB-EC"/>
</dbReference>
<evidence type="ECO:0000256" key="5">
    <source>
        <dbReference type="ARBA" id="ARBA00022801"/>
    </source>
</evidence>
<dbReference type="EC" id="3.2.1.41" evidence="10"/>
<accession>A0A380JPJ4</accession>
<evidence type="ECO:0000256" key="14">
    <source>
        <dbReference type="SAM" id="Phobius"/>
    </source>
</evidence>
<dbReference type="Pfam" id="PF00128">
    <property type="entry name" value="Alpha-amylase"/>
    <property type="match status" value="1"/>
</dbReference>
<evidence type="ECO:0000256" key="3">
    <source>
        <dbReference type="ARBA" id="ARBA00022525"/>
    </source>
</evidence>
<feature type="region of interest" description="Disordered" evidence="13">
    <location>
        <begin position="118"/>
        <end position="153"/>
    </location>
</feature>
<keyword evidence="4" id="KW-0732">Signal</keyword>
<keyword evidence="5 16" id="KW-0378">Hydrolase</keyword>
<evidence type="ECO:0000256" key="13">
    <source>
        <dbReference type="SAM" id="MobiDB-lite"/>
    </source>
</evidence>
<dbReference type="SMART" id="SM00642">
    <property type="entry name" value="Aamy"/>
    <property type="match status" value="1"/>
</dbReference>
<dbReference type="Gene3D" id="2.60.40.1110">
    <property type="match status" value="2"/>
</dbReference>
<dbReference type="InterPro" id="IPR017853">
    <property type="entry name" value="GH"/>
</dbReference>
<dbReference type="CDD" id="cd10315">
    <property type="entry name" value="CBM41_pullulanase"/>
    <property type="match status" value="2"/>
</dbReference>
<gene>
    <name evidence="16" type="primary">pulA</name>
    <name evidence="16" type="ORF">NCTC12092_00819</name>
</gene>
<dbReference type="Gene3D" id="2.60.40.1180">
    <property type="entry name" value="Golgi alpha-mannosidase II"/>
    <property type="match status" value="1"/>
</dbReference>
<keyword evidence="7" id="KW-0572">Peptidoglycan-anchor</keyword>
<evidence type="ECO:0000256" key="11">
    <source>
        <dbReference type="ARBA" id="ARBA00029618"/>
    </source>
</evidence>
<dbReference type="CDD" id="cd02860">
    <property type="entry name" value="E_set_Pullulanase"/>
    <property type="match status" value="1"/>
</dbReference>
<reference evidence="16 17" key="1">
    <citation type="submission" date="2018-06" db="EMBL/GenBank/DDBJ databases">
        <authorList>
            <consortium name="Pathogen Informatics"/>
            <person name="Doyle S."/>
        </authorList>
    </citation>
    <scope>NUCLEOTIDE SEQUENCE [LARGE SCALE GENOMIC DNA]</scope>
    <source>
        <strain evidence="16 17">NCTC12092</strain>
    </source>
</reference>
<dbReference type="SUPFAM" id="SSF81296">
    <property type="entry name" value="E set domains"/>
    <property type="match status" value="1"/>
</dbReference>
<comment type="similarity">
    <text evidence="1">Belongs to the glycosyl hydrolase 13 family.</text>
</comment>
<dbReference type="Gene3D" id="3.20.20.80">
    <property type="entry name" value="Glycosidases"/>
    <property type="match status" value="1"/>
</dbReference>
<dbReference type="Pfam" id="PF18033">
    <property type="entry name" value="SpuA_C"/>
    <property type="match status" value="1"/>
</dbReference>
<evidence type="ECO:0000256" key="8">
    <source>
        <dbReference type="ARBA" id="ARBA00023295"/>
    </source>
</evidence>